<name>A0AA38VLI4_9PEZI</name>
<dbReference type="Pfam" id="PF07247">
    <property type="entry name" value="AATase"/>
    <property type="match status" value="1"/>
</dbReference>
<dbReference type="InterPro" id="IPR010828">
    <property type="entry name" value="Atf2/Sli1-like"/>
</dbReference>
<dbReference type="InterPro" id="IPR023213">
    <property type="entry name" value="CAT-like_dom_sf"/>
</dbReference>
<protein>
    <submittedName>
        <fullName evidence="1">Alcohol O-acetyltransferase 1</fullName>
    </submittedName>
</protein>
<proteinExistence type="predicted"/>
<keyword evidence="2" id="KW-1185">Reference proteome</keyword>
<dbReference type="PANTHER" id="PTHR28037:SF1">
    <property type="entry name" value="ALCOHOL O-ACETYLTRANSFERASE 1-RELATED"/>
    <property type="match status" value="1"/>
</dbReference>
<dbReference type="EMBL" id="JANBVO010000001">
    <property type="protein sequence ID" value="KAJ9157751.1"/>
    <property type="molecule type" value="Genomic_DNA"/>
</dbReference>
<sequence>MASSEVVRPLGLIETYSTSRHALGVYRGIALACQYAVPASLVESGSLETAVEQALARTVLRLPSLRVGIKDEASNKPSFVSVPALDLQEAIEWSTVSAADLPELDAVILKLLEDRLVPLWEDVSTRPPWKLIVVCNTQQEVGASPLNIIFRTHHALCDGKSTAVFQSVLLDELNSESGAPAELEDHILRFRDVPVLVPSQEELVKFRISWPYFLKTLWHHFAPAWLRGTPSVIPWTGKPVSLEPHKLHLRIAEIPADLVPDLLAACRSHDATLTALLHILTLASLSRRLSAKVAPAFVSNTAVSTQPYATVPEGLKLSETMTDMNTAVTHKFDPDVVSELRAHLEGSGSSDVETYIWGLTTKLRANLKEELSKITTDNIAGLLAWVSDWRKYLLEQIGKPRDSSWAVSNIGSMSISKAGSGEDKAGRWRILKTIFTQPVAVIAPAFALNVSGVERGPITIVLNFQEGIVADQVMDGITEDLRVWLANFQQTRSFSMISKKE</sequence>
<evidence type="ECO:0000313" key="2">
    <source>
        <dbReference type="Proteomes" id="UP001174694"/>
    </source>
</evidence>
<dbReference type="GO" id="GO:0008080">
    <property type="term" value="F:N-acetyltransferase activity"/>
    <property type="evidence" value="ECO:0007669"/>
    <property type="project" value="TreeGrafter"/>
</dbReference>
<dbReference type="SUPFAM" id="SSF52777">
    <property type="entry name" value="CoA-dependent acyltransferases"/>
    <property type="match status" value="1"/>
</dbReference>
<dbReference type="PANTHER" id="PTHR28037">
    <property type="entry name" value="ALCOHOL O-ACETYLTRANSFERASE 1-RELATED"/>
    <property type="match status" value="1"/>
</dbReference>
<organism evidence="1 2">
    <name type="scientific">Pleurostoma richardsiae</name>
    <dbReference type="NCBI Taxonomy" id="41990"/>
    <lineage>
        <taxon>Eukaryota</taxon>
        <taxon>Fungi</taxon>
        <taxon>Dikarya</taxon>
        <taxon>Ascomycota</taxon>
        <taxon>Pezizomycotina</taxon>
        <taxon>Sordariomycetes</taxon>
        <taxon>Sordariomycetidae</taxon>
        <taxon>Calosphaeriales</taxon>
        <taxon>Pleurostomataceae</taxon>
        <taxon>Pleurostoma</taxon>
    </lineage>
</organism>
<dbReference type="Proteomes" id="UP001174694">
    <property type="component" value="Unassembled WGS sequence"/>
</dbReference>
<comment type="caution">
    <text evidence="1">The sequence shown here is derived from an EMBL/GenBank/DDBJ whole genome shotgun (WGS) entry which is preliminary data.</text>
</comment>
<dbReference type="InterPro" id="IPR052058">
    <property type="entry name" value="Alcohol_O-acetyltransferase"/>
</dbReference>
<accession>A0AA38VLI4</accession>
<evidence type="ECO:0000313" key="1">
    <source>
        <dbReference type="EMBL" id="KAJ9157751.1"/>
    </source>
</evidence>
<dbReference type="AlphaFoldDB" id="A0AA38VLI4"/>
<dbReference type="Gene3D" id="3.30.559.10">
    <property type="entry name" value="Chloramphenicol acetyltransferase-like domain"/>
    <property type="match status" value="1"/>
</dbReference>
<gene>
    <name evidence="1" type="ORF">NKR23_g728</name>
</gene>
<reference evidence="1" key="1">
    <citation type="submission" date="2022-07" db="EMBL/GenBank/DDBJ databases">
        <title>Fungi with potential for degradation of polypropylene.</title>
        <authorList>
            <person name="Gostincar C."/>
        </authorList>
    </citation>
    <scope>NUCLEOTIDE SEQUENCE</scope>
    <source>
        <strain evidence="1">EXF-13308</strain>
    </source>
</reference>